<organism evidence="6 7">
    <name type="scientific">Mesobacillus zeae</name>
    <dbReference type="NCBI Taxonomy" id="1917180"/>
    <lineage>
        <taxon>Bacteria</taxon>
        <taxon>Bacillati</taxon>
        <taxon>Bacillota</taxon>
        <taxon>Bacilli</taxon>
        <taxon>Bacillales</taxon>
        <taxon>Bacillaceae</taxon>
        <taxon>Mesobacillus</taxon>
    </lineage>
</organism>
<feature type="domain" description="Tyr recombinase" evidence="5">
    <location>
        <begin position="176"/>
        <end position="384"/>
    </location>
</feature>
<gene>
    <name evidence="6" type="ORF">D1970_07785</name>
</gene>
<dbReference type="GO" id="GO:0006310">
    <property type="term" value="P:DNA recombination"/>
    <property type="evidence" value="ECO:0007669"/>
    <property type="project" value="UniProtKB-KW"/>
</dbReference>
<name>A0A398B816_9BACI</name>
<dbReference type="InterPro" id="IPR002104">
    <property type="entry name" value="Integrase_catalytic"/>
</dbReference>
<dbReference type="PANTHER" id="PTHR30349:SF64">
    <property type="entry name" value="PROPHAGE INTEGRASE INTD-RELATED"/>
    <property type="match status" value="1"/>
</dbReference>
<reference evidence="6 7" key="1">
    <citation type="submission" date="2018-08" db="EMBL/GenBank/DDBJ databases">
        <title>Bacillus jemisoniae sp. nov., Bacillus chryseoplanitiae sp. nov., Bacillus resnikiae sp. nov., and Bacillus frankliniae sp. nov., isolated from Viking spacecraft and associated surfaces.</title>
        <authorList>
            <person name="Seuylemezian A."/>
            <person name="Vaishampayan P."/>
        </authorList>
    </citation>
    <scope>NUCLEOTIDE SEQUENCE [LARGE SCALE GENOMIC DNA]</scope>
    <source>
        <strain evidence="6 7">JJ-247</strain>
    </source>
</reference>
<protein>
    <submittedName>
        <fullName evidence="6">Site-specific integrase</fullName>
    </submittedName>
</protein>
<dbReference type="OrthoDB" id="9803188at2"/>
<evidence type="ECO:0000259" key="5">
    <source>
        <dbReference type="PROSITE" id="PS51898"/>
    </source>
</evidence>
<proteinExistence type="inferred from homology"/>
<keyword evidence="2" id="KW-0229">DNA integration</keyword>
<keyword evidence="7" id="KW-1185">Reference proteome</keyword>
<dbReference type="InterPro" id="IPR013762">
    <property type="entry name" value="Integrase-like_cat_sf"/>
</dbReference>
<evidence type="ECO:0000313" key="7">
    <source>
        <dbReference type="Proteomes" id="UP000265816"/>
    </source>
</evidence>
<comment type="caution">
    <text evidence="6">The sequence shown here is derived from an EMBL/GenBank/DDBJ whole genome shotgun (WGS) entry which is preliminary data.</text>
</comment>
<dbReference type="Pfam" id="PF00589">
    <property type="entry name" value="Phage_integrase"/>
    <property type="match status" value="1"/>
</dbReference>
<dbReference type="AlphaFoldDB" id="A0A398B816"/>
<dbReference type="PANTHER" id="PTHR30349">
    <property type="entry name" value="PHAGE INTEGRASE-RELATED"/>
    <property type="match status" value="1"/>
</dbReference>
<keyword evidence="4" id="KW-0233">DNA recombination</keyword>
<evidence type="ECO:0000256" key="2">
    <source>
        <dbReference type="ARBA" id="ARBA00022908"/>
    </source>
</evidence>
<dbReference type="EMBL" id="QWVT01000014">
    <property type="protein sequence ID" value="RID86002.1"/>
    <property type="molecule type" value="Genomic_DNA"/>
</dbReference>
<dbReference type="InterPro" id="IPR011010">
    <property type="entry name" value="DNA_brk_join_enz"/>
</dbReference>
<dbReference type="Gene3D" id="1.10.443.10">
    <property type="entry name" value="Intergrase catalytic core"/>
    <property type="match status" value="1"/>
</dbReference>
<sequence length="392" mass="46348">MANIKKYTKKDGTTAYMFNAYLGKDPLTGKKKRTTRRGFKTKKEANVALSKILVEVDEHGLRQNDQMTFQEVFEEWFKQHRREVKPTTVYAMESKFSRRILPVFGLYKMKDISRSHCQKAINVWAQELKTFNDYKIQANLVFRYAMKMDIIKRNPMDYVTLPKLKHEMEYNAELEEKKYYYTREELRSFLKAIQDDTMAYTMFRLLAFTGARKGELYALHWSDVDFHLKTISLKKTLIHLNGKKHLQTSKTKASRRVVSVDDETLSLLKKWRSKQIQLYLTLQLAAPFQSDDKQPVFTVYNQLKNEMDYCRLAYLNEKLERIYQKNPELPQINVHAFRHTHASLLFAAGASIKDVQARLGHTDIQTTMDIYTHVTDEAKEKTAEMFQKYMKF</sequence>
<dbReference type="InterPro" id="IPR010998">
    <property type="entry name" value="Integrase_recombinase_N"/>
</dbReference>
<dbReference type="Pfam" id="PF14657">
    <property type="entry name" value="Arm-DNA-bind_4"/>
    <property type="match status" value="1"/>
</dbReference>
<dbReference type="RefSeq" id="WP_119112322.1">
    <property type="nucleotide sequence ID" value="NZ_CBCSEO010000014.1"/>
</dbReference>
<evidence type="ECO:0000256" key="1">
    <source>
        <dbReference type="ARBA" id="ARBA00008857"/>
    </source>
</evidence>
<dbReference type="InterPro" id="IPR050090">
    <property type="entry name" value="Tyrosine_recombinase_XerCD"/>
</dbReference>
<evidence type="ECO:0000256" key="4">
    <source>
        <dbReference type="ARBA" id="ARBA00023172"/>
    </source>
</evidence>
<dbReference type="InterPro" id="IPR004107">
    <property type="entry name" value="Integrase_SAM-like_N"/>
</dbReference>
<dbReference type="SUPFAM" id="SSF56349">
    <property type="entry name" value="DNA breaking-rejoining enzymes"/>
    <property type="match status" value="1"/>
</dbReference>
<evidence type="ECO:0000313" key="6">
    <source>
        <dbReference type="EMBL" id="RID86002.1"/>
    </source>
</evidence>
<keyword evidence="3" id="KW-0238">DNA-binding</keyword>
<dbReference type="Gene3D" id="1.10.150.130">
    <property type="match status" value="1"/>
</dbReference>
<dbReference type="GO" id="GO:0015074">
    <property type="term" value="P:DNA integration"/>
    <property type="evidence" value="ECO:0007669"/>
    <property type="project" value="UniProtKB-KW"/>
</dbReference>
<dbReference type="Proteomes" id="UP000265816">
    <property type="component" value="Unassembled WGS sequence"/>
</dbReference>
<dbReference type="CDD" id="cd01189">
    <property type="entry name" value="INT_ICEBs1_C_like"/>
    <property type="match status" value="1"/>
</dbReference>
<dbReference type="PROSITE" id="PS51898">
    <property type="entry name" value="TYR_RECOMBINASE"/>
    <property type="match status" value="1"/>
</dbReference>
<accession>A0A398B816</accession>
<dbReference type="InterPro" id="IPR028259">
    <property type="entry name" value="AP2-like_int_N"/>
</dbReference>
<evidence type="ECO:0000256" key="3">
    <source>
        <dbReference type="ARBA" id="ARBA00023125"/>
    </source>
</evidence>
<dbReference type="Pfam" id="PF14659">
    <property type="entry name" value="Phage_int_SAM_3"/>
    <property type="match status" value="1"/>
</dbReference>
<comment type="similarity">
    <text evidence="1">Belongs to the 'phage' integrase family.</text>
</comment>
<dbReference type="GO" id="GO:0003677">
    <property type="term" value="F:DNA binding"/>
    <property type="evidence" value="ECO:0007669"/>
    <property type="project" value="UniProtKB-KW"/>
</dbReference>